<protein>
    <submittedName>
        <fullName evidence="5">FAD-binding protein</fullName>
    </submittedName>
</protein>
<dbReference type="PRINTS" id="PR00368">
    <property type="entry name" value="FADPNR"/>
</dbReference>
<dbReference type="AlphaFoldDB" id="A0A6N7ELX4"/>
<keyword evidence="1" id="KW-0285">Flavoprotein</keyword>
<organism evidence="5 6">
    <name type="scientific">Georgenia subflava</name>
    <dbReference type="NCBI Taxonomy" id="1622177"/>
    <lineage>
        <taxon>Bacteria</taxon>
        <taxon>Bacillati</taxon>
        <taxon>Actinomycetota</taxon>
        <taxon>Actinomycetes</taxon>
        <taxon>Micrococcales</taxon>
        <taxon>Bogoriellaceae</taxon>
        <taxon>Georgenia</taxon>
    </lineage>
</organism>
<feature type="domain" description="FAD/NAD(P)-binding" evidence="4">
    <location>
        <begin position="248"/>
        <end position="556"/>
    </location>
</feature>
<dbReference type="InterPro" id="IPR023753">
    <property type="entry name" value="FAD/NAD-binding_dom"/>
</dbReference>
<name>A0A6N7ELX4_9MICO</name>
<gene>
    <name evidence="5" type="ORF">GB881_10885</name>
</gene>
<dbReference type="SUPFAM" id="SSF51905">
    <property type="entry name" value="FAD/NAD(P)-binding domain"/>
    <property type="match status" value="1"/>
</dbReference>
<reference evidence="5 6" key="1">
    <citation type="submission" date="2019-10" db="EMBL/GenBank/DDBJ databases">
        <title>Georgenia wutianyii sp. nov. and Georgenia yuyongxinii sp. nov. isolated from plateau pika (Ochotona curzoniae) in the Qinghai-Tibet plateau of China.</title>
        <authorList>
            <person name="Tian Z."/>
        </authorList>
    </citation>
    <scope>NUCLEOTIDE SEQUENCE [LARGE SCALE GENOMIC DNA]</scope>
    <source>
        <strain evidence="5 6">JCM 19765</strain>
    </source>
</reference>
<keyword evidence="6" id="KW-1185">Reference proteome</keyword>
<dbReference type="PANTHER" id="PTHR48105">
    <property type="entry name" value="THIOREDOXIN REDUCTASE 1-RELATED-RELATED"/>
    <property type="match status" value="1"/>
</dbReference>
<evidence type="ECO:0000256" key="1">
    <source>
        <dbReference type="ARBA" id="ARBA00022630"/>
    </source>
</evidence>
<dbReference type="Pfam" id="PF07992">
    <property type="entry name" value="Pyr_redox_2"/>
    <property type="match status" value="1"/>
</dbReference>
<dbReference type="GO" id="GO:0004791">
    <property type="term" value="F:thioredoxin-disulfide reductase (NADPH) activity"/>
    <property type="evidence" value="ECO:0007669"/>
    <property type="project" value="UniProtKB-EC"/>
</dbReference>
<sequence length="574" mass="60505">MTGTDSASRAGADGEPRPPAIVLLSRNPGMRRLVDRALRRRYAADYQVLTCETVADATEALAALARDGVPPAVVLAGFGEAEADGLEVLTDLPVARTALRVAVVRWGDWGTARPIFDAIGMGRVDRWVTCPELPTDEEFHLAMTEFLHEAAARRGTAFEAVRLVGQRWDPRAQQLRDIFDRNRVPTGFYDADSEAGRAVLDGAGLTDPALPVVILPFRPGHPVLQNPTAIQIADAFGLFEPVADDEEFDVAIVGAGPAGLGAAVYAASEGLRTIVLETEAMGGQAGTSSLIRNYLGFPAGISGSRLAASAYQQAWTFGARFHFSRAATGLSSEGGRHAVHLSDGTAVRTAAVIVATGAAYRRLGVPEIDALQGRGVFYGATVSEGAAMHDQEVFVAGGANSAGQAAAHLARYAARVTLLVRRATLAETMSEYLIRAIGSAPNIEVRYRTEIVGATGTEFLESLRLRDLDTGTEETVHGVLFLLIGAEPHSQWLGEAVAKDRRGYVLTGNDVAGGSAHADALGQGPAMLETSVPGVFAVGDVRRGSVKRVASAVGEGALAVGLVHSYLRRVRAAR</sequence>
<evidence type="ECO:0000313" key="5">
    <source>
        <dbReference type="EMBL" id="MPV37535.1"/>
    </source>
</evidence>
<evidence type="ECO:0000259" key="4">
    <source>
        <dbReference type="Pfam" id="PF07992"/>
    </source>
</evidence>
<dbReference type="EMBL" id="WHPC01000039">
    <property type="protein sequence ID" value="MPV37535.1"/>
    <property type="molecule type" value="Genomic_DNA"/>
</dbReference>
<evidence type="ECO:0000313" key="6">
    <source>
        <dbReference type="Proteomes" id="UP000437709"/>
    </source>
</evidence>
<keyword evidence="2" id="KW-0560">Oxidoreductase</keyword>
<comment type="caution">
    <text evidence="5">The sequence shown here is derived from an EMBL/GenBank/DDBJ whole genome shotgun (WGS) entry which is preliminary data.</text>
</comment>
<accession>A0A6N7ELX4</accession>
<dbReference type="OrthoDB" id="109585at2"/>
<dbReference type="InterPro" id="IPR036188">
    <property type="entry name" value="FAD/NAD-bd_sf"/>
</dbReference>
<dbReference type="InterPro" id="IPR050097">
    <property type="entry name" value="Ferredoxin-NADP_redctase_2"/>
</dbReference>
<evidence type="ECO:0000256" key="3">
    <source>
        <dbReference type="ARBA" id="ARBA00048132"/>
    </source>
</evidence>
<dbReference type="Gene3D" id="3.50.50.60">
    <property type="entry name" value="FAD/NAD(P)-binding domain"/>
    <property type="match status" value="2"/>
</dbReference>
<evidence type="ECO:0000256" key="2">
    <source>
        <dbReference type="ARBA" id="ARBA00023002"/>
    </source>
</evidence>
<comment type="catalytic activity">
    <reaction evidence="3">
        <text>[thioredoxin]-dithiol + NADP(+) = [thioredoxin]-disulfide + NADPH + H(+)</text>
        <dbReference type="Rhea" id="RHEA:20345"/>
        <dbReference type="Rhea" id="RHEA-COMP:10698"/>
        <dbReference type="Rhea" id="RHEA-COMP:10700"/>
        <dbReference type="ChEBI" id="CHEBI:15378"/>
        <dbReference type="ChEBI" id="CHEBI:29950"/>
        <dbReference type="ChEBI" id="CHEBI:50058"/>
        <dbReference type="ChEBI" id="CHEBI:57783"/>
        <dbReference type="ChEBI" id="CHEBI:58349"/>
        <dbReference type="EC" id="1.8.1.9"/>
    </reaction>
</comment>
<proteinExistence type="predicted"/>
<dbReference type="PRINTS" id="PR00469">
    <property type="entry name" value="PNDRDTASEII"/>
</dbReference>
<dbReference type="Proteomes" id="UP000437709">
    <property type="component" value="Unassembled WGS sequence"/>
</dbReference>
<dbReference type="RefSeq" id="WP_152193894.1">
    <property type="nucleotide sequence ID" value="NZ_VUKD01000001.1"/>
</dbReference>